<proteinExistence type="predicted"/>
<protein>
    <submittedName>
        <fullName evidence="1">Uncharacterized protein</fullName>
    </submittedName>
</protein>
<reference evidence="1" key="1">
    <citation type="journal article" date="2023" name="Science">
        <title>Genome structures resolve the early diversification of teleost fishes.</title>
        <authorList>
            <person name="Parey E."/>
            <person name="Louis A."/>
            <person name="Montfort J."/>
            <person name="Bouchez O."/>
            <person name="Roques C."/>
            <person name="Iampietro C."/>
            <person name="Lluch J."/>
            <person name="Castinel A."/>
            <person name="Donnadieu C."/>
            <person name="Desvignes T."/>
            <person name="Floi Bucao C."/>
            <person name="Jouanno E."/>
            <person name="Wen M."/>
            <person name="Mejri S."/>
            <person name="Dirks R."/>
            <person name="Jansen H."/>
            <person name="Henkel C."/>
            <person name="Chen W.J."/>
            <person name="Zahm M."/>
            <person name="Cabau C."/>
            <person name="Klopp C."/>
            <person name="Thompson A.W."/>
            <person name="Robinson-Rechavi M."/>
            <person name="Braasch I."/>
            <person name="Lecointre G."/>
            <person name="Bobe J."/>
            <person name="Postlethwait J.H."/>
            <person name="Berthelot C."/>
            <person name="Roest Crollius H."/>
            <person name="Guiguen Y."/>
        </authorList>
    </citation>
    <scope>NUCLEOTIDE SEQUENCE</scope>
    <source>
        <strain evidence="1">WJC10195</strain>
    </source>
</reference>
<evidence type="ECO:0000313" key="2">
    <source>
        <dbReference type="Proteomes" id="UP001152622"/>
    </source>
</evidence>
<dbReference type="Proteomes" id="UP001152622">
    <property type="component" value="Chromosome 6"/>
</dbReference>
<evidence type="ECO:0000313" key="1">
    <source>
        <dbReference type="EMBL" id="KAJ8357610.1"/>
    </source>
</evidence>
<dbReference type="AlphaFoldDB" id="A0A9Q1IYN2"/>
<feature type="non-terminal residue" evidence="1">
    <location>
        <position position="1"/>
    </location>
</feature>
<dbReference type="EMBL" id="JAINUF010000006">
    <property type="protein sequence ID" value="KAJ8357610.1"/>
    <property type="molecule type" value="Genomic_DNA"/>
</dbReference>
<gene>
    <name evidence="1" type="ORF">SKAU_G00204040</name>
</gene>
<keyword evidence="2" id="KW-1185">Reference proteome</keyword>
<name>A0A9Q1IYN2_SYNKA</name>
<organism evidence="1 2">
    <name type="scientific">Synaphobranchus kaupii</name>
    <name type="common">Kaup's arrowtooth eel</name>
    <dbReference type="NCBI Taxonomy" id="118154"/>
    <lineage>
        <taxon>Eukaryota</taxon>
        <taxon>Metazoa</taxon>
        <taxon>Chordata</taxon>
        <taxon>Craniata</taxon>
        <taxon>Vertebrata</taxon>
        <taxon>Euteleostomi</taxon>
        <taxon>Actinopterygii</taxon>
        <taxon>Neopterygii</taxon>
        <taxon>Teleostei</taxon>
        <taxon>Anguilliformes</taxon>
        <taxon>Synaphobranchidae</taxon>
        <taxon>Synaphobranchus</taxon>
    </lineage>
</organism>
<sequence>HRLVFPPSFWPTCFDARHNRPIGWHSHSINFSVKSILGKYCTDVATLLVLEDGLSEEPDLIRQWYNCQSNKLP</sequence>
<accession>A0A9Q1IYN2</accession>
<comment type="caution">
    <text evidence="1">The sequence shown here is derived from an EMBL/GenBank/DDBJ whole genome shotgun (WGS) entry which is preliminary data.</text>
</comment>